<evidence type="ECO:0000259" key="7">
    <source>
        <dbReference type="PROSITE" id="PS51352"/>
    </source>
</evidence>
<dbReference type="PRINTS" id="PR00421">
    <property type="entry name" value="THIOREDOXIN"/>
</dbReference>
<dbReference type="InterPro" id="IPR011990">
    <property type="entry name" value="TPR-like_helical_dom_sf"/>
</dbReference>
<dbReference type="InterPro" id="IPR036249">
    <property type="entry name" value="Thioredoxin-like_sf"/>
</dbReference>
<dbReference type="Proteomes" id="UP001364472">
    <property type="component" value="Unassembled WGS sequence"/>
</dbReference>
<dbReference type="Gene3D" id="3.40.30.10">
    <property type="entry name" value="Glutaredoxin"/>
    <property type="match status" value="1"/>
</dbReference>
<dbReference type="InterPro" id="IPR017937">
    <property type="entry name" value="Thioredoxin_CS"/>
</dbReference>
<evidence type="ECO:0000256" key="4">
    <source>
        <dbReference type="ARBA" id="ARBA00023157"/>
    </source>
</evidence>
<accession>A0AAW9R340</accession>
<evidence type="ECO:0000256" key="2">
    <source>
        <dbReference type="ARBA" id="ARBA00022448"/>
    </source>
</evidence>
<dbReference type="Gene3D" id="1.25.40.10">
    <property type="entry name" value="Tetratricopeptide repeat domain"/>
    <property type="match status" value="1"/>
</dbReference>
<dbReference type="PROSITE" id="PS51352">
    <property type="entry name" value="THIOREDOXIN_2"/>
    <property type="match status" value="1"/>
</dbReference>
<protein>
    <recommendedName>
        <fullName evidence="6">Thioredoxin</fullName>
    </recommendedName>
</protein>
<dbReference type="Pfam" id="PF00085">
    <property type="entry name" value="Thioredoxin"/>
    <property type="match status" value="1"/>
</dbReference>
<comment type="similarity">
    <text evidence="1">Belongs to the thioredoxin family.</text>
</comment>
<evidence type="ECO:0000256" key="1">
    <source>
        <dbReference type="ARBA" id="ARBA00008987"/>
    </source>
</evidence>
<evidence type="ECO:0000256" key="6">
    <source>
        <dbReference type="NCBIfam" id="TIGR01068"/>
    </source>
</evidence>
<dbReference type="PANTHER" id="PTHR45663:SF11">
    <property type="entry name" value="GEO12009P1"/>
    <property type="match status" value="1"/>
</dbReference>
<evidence type="ECO:0000256" key="5">
    <source>
        <dbReference type="ARBA" id="ARBA00023284"/>
    </source>
</evidence>
<dbReference type="FunFam" id="3.40.30.10:FF:000001">
    <property type="entry name" value="Thioredoxin"/>
    <property type="match status" value="1"/>
</dbReference>
<dbReference type="AlphaFoldDB" id="A0AAW9R340"/>
<dbReference type="PANTHER" id="PTHR45663">
    <property type="entry name" value="GEO12009P1"/>
    <property type="match status" value="1"/>
</dbReference>
<reference evidence="8 9" key="1">
    <citation type="journal article" date="2016" name="Antonie Van Leeuwenhoek">
        <title>Denitratimonas tolerans gen. nov., sp. nov., a denitrifying bacterium isolated from a bioreactor for tannery wastewater treatment.</title>
        <authorList>
            <person name="Han S.I."/>
            <person name="Kim J.O."/>
            <person name="Lee Y.R."/>
            <person name="Ekpeghere K.I."/>
            <person name="Koh S.C."/>
            <person name="Whang K.S."/>
        </authorList>
    </citation>
    <scope>NUCLEOTIDE SEQUENCE [LARGE SCALE GENOMIC DNA]</scope>
    <source>
        <strain evidence="8 9">KACC 17565</strain>
    </source>
</reference>
<gene>
    <name evidence="8" type="primary">trxA</name>
    <name evidence="8" type="ORF">WB794_04750</name>
</gene>
<evidence type="ECO:0000313" key="9">
    <source>
        <dbReference type="Proteomes" id="UP001364472"/>
    </source>
</evidence>
<keyword evidence="4" id="KW-1015">Disulfide bond</keyword>
<name>A0AAW9R340_9GAMM</name>
<evidence type="ECO:0000256" key="3">
    <source>
        <dbReference type="ARBA" id="ARBA00022982"/>
    </source>
</evidence>
<dbReference type="GO" id="GO:0005737">
    <property type="term" value="C:cytoplasm"/>
    <property type="evidence" value="ECO:0007669"/>
    <property type="project" value="TreeGrafter"/>
</dbReference>
<feature type="domain" description="Thioredoxin" evidence="7">
    <location>
        <begin position="3"/>
        <end position="122"/>
    </location>
</feature>
<sequence length="292" mass="31341">MLLSDTAAAPAAASHVIDVSAETFQKEVLEHSLTTPVLLDFWATWCGPCKQLGPILEKLAGDYHGAFRLAKVDVDAQKELAGYFSIRSVPTVILVKDGQLVDGFPGAVPEGQLRQFLAQHGIEPAQPAEPAEVVPPTPEEEVARLRAAVEAAPDDDALKLDLALALARVGETAQARVLIDALPANLGADERARNANVLIANAAWLKDAPDRAALAARVAAAPDDLAARHLLGLRLLADGEFAAALDQFLEMLRQNRDFDDGLPRRALIEAFNVIPDPALVSQYRRNMAAMLF</sequence>
<dbReference type="GO" id="GO:0006950">
    <property type="term" value="P:response to stress"/>
    <property type="evidence" value="ECO:0007669"/>
    <property type="project" value="UniProtKB-ARBA"/>
</dbReference>
<dbReference type="EMBL" id="JBBDHC010000005">
    <property type="protein sequence ID" value="MEJ1248984.1"/>
    <property type="molecule type" value="Genomic_DNA"/>
</dbReference>
<dbReference type="GO" id="GO:0015035">
    <property type="term" value="F:protein-disulfide reductase activity"/>
    <property type="evidence" value="ECO:0007669"/>
    <property type="project" value="UniProtKB-UniRule"/>
</dbReference>
<dbReference type="CDD" id="cd02947">
    <property type="entry name" value="TRX_family"/>
    <property type="match status" value="1"/>
</dbReference>
<keyword evidence="3" id="KW-0249">Electron transport</keyword>
<comment type="caution">
    <text evidence="8">The sequence shown here is derived from an EMBL/GenBank/DDBJ whole genome shotgun (WGS) entry which is preliminary data.</text>
</comment>
<dbReference type="InterPro" id="IPR005746">
    <property type="entry name" value="Thioredoxin"/>
</dbReference>
<dbReference type="PROSITE" id="PS00194">
    <property type="entry name" value="THIOREDOXIN_1"/>
    <property type="match status" value="1"/>
</dbReference>
<dbReference type="InterPro" id="IPR013766">
    <property type="entry name" value="Thioredoxin_domain"/>
</dbReference>
<dbReference type="NCBIfam" id="TIGR01068">
    <property type="entry name" value="thioredoxin"/>
    <property type="match status" value="1"/>
</dbReference>
<dbReference type="SUPFAM" id="SSF52833">
    <property type="entry name" value="Thioredoxin-like"/>
    <property type="match status" value="1"/>
</dbReference>
<dbReference type="RefSeq" id="WP_337334704.1">
    <property type="nucleotide sequence ID" value="NZ_JBBDHC010000005.1"/>
</dbReference>
<keyword evidence="9" id="KW-1185">Reference proteome</keyword>
<dbReference type="Pfam" id="PF14561">
    <property type="entry name" value="TPR_20"/>
    <property type="match status" value="1"/>
</dbReference>
<proteinExistence type="inferred from homology"/>
<organism evidence="8 9">
    <name type="scientific">Denitratimonas tolerans</name>
    <dbReference type="NCBI Taxonomy" id="1338420"/>
    <lineage>
        <taxon>Bacteria</taxon>
        <taxon>Pseudomonadati</taxon>
        <taxon>Pseudomonadota</taxon>
        <taxon>Gammaproteobacteria</taxon>
        <taxon>Lysobacterales</taxon>
        <taxon>Lysobacteraceae</taxon>
        <taxon>Denitratimonas</taxon>
    </lineage>
</organism>
<evidence type="ECO:0000313" key="8">
    <source>
        <dbReference type="EMBL" id="MEJ1248984.1"/>
    </source>
</evidence>
<keyword evidence="2" id="KW-0813">Transport</keyword>
<keyword evidence="5" id="KW-0676">Redox-active center</keyword>